<evidence type="ECO:0000256" key="2">
    <source>
        <dbReference type="ARBA" id="ARBA00023082"/>
    </source>
</evidence>
<dbReference type="AlphaFoldDB" id="A0A518CKQ4"/>
<feature type="domain" description="RNA polymerase sigma-70 ECF-like HTH" evidence="6">
    <location>
        <begin position="5"/>
        <end position="197"/>
    </location>
</feature>
<dbReference type="Gene3D" id="1.10.10.10">
    <property type="entry name" value="Winged helix-like DNA-binding domain superfamily/Winged helix DNA-binding domain"/>
    <property type="match status" value="1"/>
</dbReference>
<dbReference type="NCBIfam" id="TIGR02937">
    <property type="entry name" value="sigma70-ECF"/>
    <property type="match status" value="1"/>
</dbReference>
<keyword evidence="5" id="KW-0175">Coiled coil</keyword>
<proteinExistence type="predicted"/>
<dbReference type="OrthoDB" id="291381at2"/>
<dbReference type="Gene3D" id="1.10.1740.10">
    <property type="match status" value="1"/>
</dbReference>
<dbReference type="EMBL" id="CP036281">
    <property type="protein sequence ID" value="QDU79815.1"/>
    <property type="molecule type" value="Genomic_DNA"/>
</dbReference>
<keyword evidence="3" id="KW-0238">DNA-binding</keyword>
<dbReference type="InterPro" id="IPR053812">
    <property type="entry name" value="HTH_Sigma70_ECF-like"/>
</dbReference>
<evidence type="ECO:0000256" key="4">
    <source>
        <dbReference type="ARBA" id="ARBA00023163"/>
    </source>
</evidence>
<dbReference type="GO" id="GO:0003677">
    <property type="term" value="F:DNA binding"/>
    <property type="evidence" value="ECO:0007669"/>
    <property type="project" value="UniProtKB-KW"/>
</dbReference>
<dbReference type="PANTHER" id="PTHR43133:SF8">
    <property type="entry name" value="RNA POLYMERASE SIGMA FACTOR HI_1459-RELATED"/>
    <property type="match status" value="1"/>
</dbReference>
<dbReference type="GO" id="GO:0016987">
    <property type="term" value="F:sigma factor activity"/>
    <property type="evidence" value="ECO:0007669"/>
    <property type="project" value="UniProtKB-KW"/>
</dbReference>
<dbReference type="InterPro" id="IPR036388">
    <property type="entry name" value="WH-like_DNA-bd_sf"/>
</dbReference>
<keyword evidence="1" id="KW-0805">Transcription regulation</keyword>
<name>A0A518CKQ4_9PLAN</name>
<dbReference type="RefSeq" id="WP_144994716.1">
    <property type="nucleotide sequence ID" value="NZ_CP036281.1"/>
</dbReference>
<dbReference type="Pfam" id="PF07638">
    <property type="entry name" value="Sigma70_ECF"/>
    <property type="match status" value="1"/>
</dbReference>
<evidence type="ECO:0000313" key="8">
    <source>
        <dbReference type="Proteomes" id="UP000317178"/>
    </source>
</evidence>
<dbReference type="InterPro" id="IPR039425">
    <property type="entry name" value="RNA_pol_sigma-70-like"/>
</dbReference>
<accession>A0A518CKQ4</accession>
<dbReference type="Proteomes" id="UP000317178">
    <property type="component" value="Chromosome"/>
</dbReference>
<dbReference type="PANTHER" id="PTHR43133">
    <property type="entry name" value="RNA POLYMERASE ECF-TYPE SIGMA FACTO"/>
    <property type="match status" value="1"/>
</dbReference>
<keyword evidence="8" id="KW-1185">Reference proteome</keyword>
<evidence type="ECO:0000256" key="5">
    <source>
        <dbReference type="SAM" id="Coils"/>
    </source>
</evidence>
<dbReference type="GO" id="GO:0006352">
    <property type="term" value="P:DNA-templated transcription initiation"/>
    <property type="evidence" value="ECO:0007669"/>
    <property type="project" value="InterPro"/>
</dbReference>
<dbReference type="InterPro" id="IPR014284">
    <property type="entry name" value="RNA_pol_sigma-70_dom"/>
</dbReference>
<evidence type="ECO:0000256" key="1">
    <source>
        <dbReference type="ARBA" id="ARBA00023015"/>
    </source>
</evidence>
<dbReference type="SUPFAM" id="SSF88946">
    <property type="entry name" value="Sigma2 domain of RNA polymerase sigma factors"/>
    <property type="match status" value="1"/>
</dbReference>
<protein>
    <submittedName>
        <fullName evidence="7">RNA polymerase sigma factor</fullName>
    </submittedName>
</protein>
<sequence length="204" mass="23263">MSDEHSVTNWLHALREENNDDAAQKIWNRFQKRLIGVAMRQLGTNNRMTDADDAVNDAFASFCCRYEEGQYPDLNDRDGLWRLLLTMTENKARKQLRRELADKRGAGNVRGDSIFYSPTNADGQGGFDRIASTEPSPEDVLTLKESMEDLMRELTAEESDIAVLRMQAYANTEIAEKTKLSLATVERRLKQIREKWSASTVLEA</sequence>
<dbReference type="InterPro" id="IPR016032">
    <property type="entry name" value="Sig_transdc_resp-reg_C-effctor"/>
</dbReference>
<organism evidence="7 8">
    <name type="scientific">Polystyrenella longa</name>
    <dbReference type="NCBI Taxonomy" id="2528007"/>
    <lineage>
        <taxon>Bacteria</taxon>
        <taxon>Pseudomonadati</taxon>
        <taxon>Planctomycetota</taxon>
        <taxon>Planctomycetia</taxon>
        <taxon>Planctomycetales</taxon>
        <taxon>Planctomycetaceae</taxon>
        <taxon>Polystyrenella</taxon>
    </lineage>
</organism>
<keyword evidence="4" id="KW-0804">Transcription</keyword>
<reference evidence="7 8" key="1">
    <citation type="submission" date="2019-02" db="EMBL/GenBank/DDBJ databases">
        <title>Deep-cultivation of Planctomycetes and their phenomic and genomic characterization uncovers novel biology.</title>
        <authorList>
            <person name="Wiegand S."/>
            <person name="Jogler M."/>
            <person name="Boedeker C."/>
            <person name="Pinto D."/>
            <person name="Vollmers J."/>
            <person name="Rivas-Marin E."/>
            <person name="Kohn T."/>
            <person name="Peeters S.H."/>
            <person name="Heuer A."/>
            <person name="Rast P."/>
            <person name="Oberbeckmann S."/>
            <person name="Bunk B."/>
            <person name="Jeske O."/>
            <person name="Meyerdierks A."/>
            <person name="Storesund J.E."/>
            <person name="Kallscheuer N."/>
            <person name="Luecker S."/>
            <person name="Lage O.M."/>
            <person name="Pohl T."/>
            <person name="Merkel B.J."/>
            <person name="Hornburger P."/>
            <person name="Mueller R.-W."/>
            <person name="Bruemmer F."/>
            <person name="Labrenz M."/>
            <person name="Spormann A.M."/>
            <person name="Op den Camp H."/>
            <person name="Overmann J."/>
            <person name="Amann R."/>
            <person name="Jetten M.S.M."/>
            <person name="Mascher T."/>
            <person name="Medema M.H."/>
            <person name="Devos D.P."/>
            <person name="Kaster A.-K."/>
            <person name="Ovreas L."/>
            <person name="Rohde M."/>
            <person name="Galperin M.Y."/>
            <person name="Jogler C."/>
        </authorList>
    </citation>
    <scope>NUCLEOTIDE SEQUENCE [LARGE SCALE GENOMIC DNA]</scope>
    <source>
        <strain evidence="7 8">Pla110</strain>
    </source>
</reference>
<gene>
    <name evidence="7" type="ORF">Pla110_15340</name>
</gene>
<evidence type="ECO:0000259" key="6">
    <source>
        <dbReference type="Pfam" id="PF07638"/>
    </source>
</evidence>
<dbReference type="InterPro" id="IPR013325">
    <property type="entry name" value="RNA_pol_sigma_r2"/>
</dbReference>
<evidence type="ECO:0000256" key="3">
    <source>
        <dbReference type="ARBA" id="ARBA00023125"/>
    </source>
</evidence>
<dbReference type="SUPFAM" id="SSF46894">
    <property type="entry name" value="C-terminal effector domain of the bipartite response regulators"/>
    <property type="match status" value="1"/>
</dbReference>
<evidence type="ECO:0000313" key="7">
    <source>
        <dbReference type="EMBL" id="QDU79815.1"/>
    </source>
</evidence>
<keyword evidence="2" id="KW-0731">Sigma factor</keyword>
<feature type="coiled-coil region" evidence="5">
    <location>
        <begin position="140"/>
        <end position="195"/>
    </location>
</feature>
<dbReference type="KEGG" id="plon:Pla110_15340"/>